<dbReference type="Pfam" id="PF03358">
    <property type="entry name" value="FMN_red"/>
    <property type="match status" value="1"/>
</dbReference>
<dbReference type="PANTHER" id="PTHR30546:SF23">
    <property type="entry name" value="FLAVOPROTEIN-LIKE PROTEIN YCP4-RELATED"/>
    <property type="match status" value="1"/>
</dbReference>
<gene>
    <name evidence="4" type="ORF">QM012_002853</name>
</gene>
<accession>A0ABR0TBL7</accession>
<dbReference type="InterPro" id="IPR008254">
    <property type="entry name" value="Flavodoxin/NO_synth"/>
</dbReference>
<feature type="domain" description="Flavodoxin-like" evidence="3">
    <location>
        <begin position="5"/>
        <end position="195"/>
    </location>
</feature>
<name>A0ABR0TBL7_AURPU</name>
<dbReference type="SUPFAM" id="SSF52218">
    <property type="entry name" value="Flavoproteins"/>
    <property type="match status" value="1"/>
</dbReference>
<dbReference type="PROSITE" id="PS50902">
    <property type="entry name" value="FLAVODOXIN_LIKE"/>
    <property type="match status" value="1"/>
</dbReference>
<evidence type="ECO:0000313" key="4">
    <source>
        <dbReference type="EMBL" id="KAK6001522.1"/>
    </source>
</evidence>
<feature type="compositionally biased region" description="Polar residues" evidence="2">
    <location>
        <begin position="214"/>
        <end position="231"/>
    </location>
</feature>
<dbReference type="InterPro" id="IPR010089">
    <property type="entry name" value="Flavoprotein_WrbA-like"/>
</dbReference>
<keyword evidence="5" id="KW-1185">Reference proteome</keyword>
<comment type="similarity">
    <text evidence="1">Belongs to the WrbA family.</text>
</comment>
<feature type="compositionally biased region" description="Basic and acidic residues" evidence="2">
    <location>
        <begin position="232"/>
        <end position="241"/>
    </location>
</feature>
<dbReference type="Proteomes" id="UP001341245">
    <property type="component" value="Unassembled WGS sequence"/>
</dbReference>
<sequence length="253" mass="27490">MAPHVAIVFYSMYGHILQLVEEEARGIREAGGNVTIFKVKETLTDDVLEKMHAPKNLSTYEELDDPSVLEKFDGFLFGIPTRYGNWPAQFKAFWDKTGHQWQTGAFWGKYAGAFVSTATPGGGQESTIISAMSTFVHHGMIFVPLGYKTVFGTLADLTEVRGGSPWGAGTFAGPDGSRQPSQKELSLAYEQGKAFWTAITKQNEAVGGGAPVTEPSQKSTTQAPKQQTSTEPQHKEEHDKSGPCGLPVKCTIS</sequence>
<evidence type="ECO:0000256" key="1">
    <source>
        <dbReference type="ARBA" id="ARBA00006961"/>
    </source>
</evidence>
<evidence type="ECO:0000313" key="5">
    <source>
        <dbReference type="Proteomes" id="UP001341245"/>
    </source>
</evidence>
<dbReference type="Gene3D" id="3.40.50.360">
    <property type="match status" value="1"/>
</dbReference>
<evidence type="ECO:0000256" key="2">
    <source>
        <dbReference type="SAM" id="MobiDB-lite"/>
    </source>
</evidence>
<dbReference type="InterPro" id="IPR005025">
    <property type="entry name" value="FMN_Rdtase-like_dom"/>
</dbReference>
<protein>
    <recommendedName>
        <fullName evidence="3">Flavodoxin-like domain-containing protein</fullName>
    </recommendedName>
</protein>
<dbReference type="NCBIfam" id="NF002999">
    <property type="entry name" value="PRK03767.1"/>
    <property type="match status" value="1"/>
</dbReference>
<dbReference type="NCBIfam" id="TIGR01755">
    <property type="entry name" value="flav_wrbA"/>
    <property type="match status" value="1"/>
</dbReference>
<dbReference type="InterPro" id="IPR029039">
    <property type="entry name" value="Flavoprotein-like_sf"/>
</dbReference>
<comment type="caution">
    <text evidence="4">The sequence shown here is derived from an EMBL/GenBank/DDBJ whole genome shotgun (WGS) entry which is preliminary data.</text>
</comment>
<organism evidence="4 5">
    <name type="scientific">Aureobasidium pullulans</name>
    <name type="common">Black yeast</name>
    <name type="synonym">Pullularia pullulans</name>
    <dbReference type="NCBI Taxonomy" id="5580"/>
    <lineage>
        <taxon>Eukaryota</taxon>
        <taxon>Fungi</taxon>
        <taxon>Dikarya</taxon>
        <taxon>Ascomycota</taxon>
        <taxon>Pezizomycotina</taxon>
        <taxon>Dothideomycetes</taxon>
        <taxon>Dothideomycetidae</taxon>
        <taxon>Dothideales</taxon>
        <taxon>Saccotheciaceae</taxon>
        <taxon>Aureobasidium</taxon>
    </lineage>
</organism>
<feature type="region of interest" description="Disordered" evidence="2">
    <location>
        <begin position="206"/>
        <end position="253"/>
    </location>
</feature>
<reference evidence="4 5" key="1">
    <citation type="submission" date="2023-11" db="EMBL/GenBank/DDBJ databases">
        <title>Draft genome sequence and annotation of the polyextremotolerant black yeast-like fungus Aureobasidium pullulans NRRL 62042.</title>
        <authorList>
            <person name="Dielentheis-Frenken M.R.E."/>
            <person name="Wibberg D."/>
            <person name="Blank L.M."/>
            <person name="Tiso T."/>
        </authorList>
    </citation>
    <scope>NUCLEOTIDE SEQUENCE [LARGE SCALE GENOMIC DNA]</scope>
    <source>
        <strain evidence="4 5">NRRL 62042</strain>
    </source>
</reference>
<dbReference type="EMBL" id="JASGXD010000014">
    <property type="protein sequence ID" value="KAK6001522.1"/>
    <property type="molecule type" value="Genomic_DNA"/>
</dbReference>
<dbReference type="PANTHER" id="PTHR30546">
    <property type="entry name" value="FLAVODOXIN-RELATED PROTEIN WRBA-RELATED"/>
    <property type="match status" value="1"/>
</dbReference>
<proteinExistence type="inferred from homology"/>
<evidence type="ECO:0000259" key="3">
    <source>
        <dbReference type="PROSITE" id="PS50902"/>
    </source>
</evidence>